<evidence type="ECO:0000259" key="1">
    <source>
        <dbReference type="PROSITE" id="PS51819"/>
    </source>
</evidence>
<accession>A0ABT0HCG8</accession>
<evidence type="ECO:0000313" key="3">
    <source>
        <dbReference type="Proteomes" id="UP001203687"/>
    </source>
</evidence>
<keyword evidence="3" id="KW-1185">Reference proteome</keyword>
<dbReference type="SUPFAM" id="SSF54593">
    <property type="entry name" value="Glyoxalase/Bleomycin resistance protein/Dihydroxybiphenyl dioxygenase"/>
    <property type="match status" value="1"/>
</dbReference>
<dbReference type="EMBL" id="JALPQF010000013">
    <property type="protein sequence ID" value="MCK8481570.1"/>
    <property type="molecule type" value="Genomic_DNA"/>
</dbReference>
<dbReference type="Proteomes" id="UP001203687">
    <property type="component" value="Unassembled WGS sequence"/>
</dbReference>
<sequence length="127" mass="14765">MNLNQITIPSLDVEKATIFYKTLGLQLIVDALPRYVRFECPDGTSTFSIHKVDSLPEDGHRITVYFEDEHLDDLVEQLQQKGIIFTSEPEDKNWLWREAHLKDLDGNPIILYKAGNNRTNPPWRIQD</sequence>
<proteinExistence type="predicted"/>
<comment type="caution">
    <text evidence="2">The sequence shown here is derived from an EMBL/GenBank/DDBJ whole genome shotgun (WGS) entry which is preliminary data.</text>
</comment>
<dbReference type="Pfam" id="PF00903">
    <property type="entry name" value="Glyoxalase"/>
    <property type="match status" value="1"/>
</dbReference>
<dbReference type="InterPro" id="IPR004360">
    <property type="entry name" value="Glyas_Fos-R_dOase_dom"/>
</dbReference>
<evidence type="ECO:0000313" key="2">
    <source>
        <dbReference type="EMBL" id="MCK8481570.1"/>
    </source>
</evidence>
<dbReference type="InterPro" id="IPR029068">
    <property type="entry name" value="Glyas_Bleomycin-R_OHBP_Dase"/>
</dbReference>
<dbReference type="Gene3D" id="3.10.180.10">
    <property type="entry name" value="2,3-Dihydroxybiphenyl 1,2-Dioxygenase, domain 1"/>
    <property type="match status" value="1"/>
</dbReference>
<gene>
    <name evidence="2" type="ORF">MUY34_13145</name>
</gene>
<organism evidence="2 3">
    <name type="scientific">Psychroserpens algicola</name>
    <dbReference type="NCBI Taxonomy" id="1719034"/>
    <lineage>
        <taxon>Bacteria</taxon>
        <taxon>Pseudomonadati</taxon>
        <taxon>Bacteroidota</taxon>
        <taxon>Flavobacteriia</taxon>
        <taxon>Flavobacteriales</taxon>
        <taxon>Flavobacteriaceae</taxon>
        <taxon>Psychroserpens</taxon>
    </lineage>
</organism>
<protein>
    <submittedName>
        <fullName evidence="2">VOC family protein</fullName>
    </submittedName>
</protein>
<dbReference type="InterPro" id="IPR037523">
    <property type="entry name" value="VOC_core"/>
</dbReference>
<feature type="domain" description="VOC" evidence="1">
    <location>
        <begin position="2"/>
        <end position="114"/>
    </location>
</feature>
<name>A0ABT0HCG8_9FLAO</name>
<reference evidence="2" key="1">
    <citation type="submission" date="2022-04" db="EMBL/GenBank/DDBJ databases">
        <authorList>
            <person name="Ren T."/>
        </authorList>
    </citation>
    <scope>NUCLEOTIDE SEQUENCE</scope>
    <source>
        <strain evidence="2">F63249</strain>
    </source>
</reference>
<dbReference type="PROSITE" id="PS51819">
    <property type="entry name" value="VOC"/>
    <property type="match status" value="1"/>
</dbReference>
<dbReference type="RefSeq" id="WP_248413445.1">
    <property type="nucleotide sequence ID" value="NZ_JALPQF010000013.1"/>
</dbReference>